<dbReference type="Gene3D" id="3.40.50.1820">
    <property type="entry name" value="alpha/beta hydrolase"/>
    <property type="match status" value="1"/>
</dbReference>
<dbReference type="InterPro" id="IPR008391">
    <property type="entry name" value="AXE1_dom"/>
</dbReference>
<dbReference type="Proteomes" id="UP000662873">
    <property type="component" value="Chromosome"/>
</dbReference>
<feature type="binding site" evidence="2">
    <location>
        <position position="80"/>
    </location>
    <ligand>
        <name>substrate</name>
    </ligand>
</feature>
<dbReference type="InterPro" id="IPR029058">
    <property type="entry name" value="AB_hydrolase_fold"/>
</dbReference>
<proteinExistence type="predicted"/>
<evidence type="ECO:0000313" key="5">
    <source>
        <dbReference type="Proteomes" id="UP000662873"/>
    </source>
</evidence>
<dbReference type="GO" id="GO:0052689">
    <property type="term" value="F:carboxylic ester hydrolase activity"/>
    <property type="evidence" value="ECO:0007669"/>
    <property type="project" value="TreeGrafter"/>
</dbReference>
<protein>
    <submittedName>
        <fullName evidence="4">Acetyl xylan esterase</fullName>
    </submittedName>
</protein>
<gene>
    <name evidence="4" type="ORF">NPRO_19020</name>
</gene>
<evidence type="ECO:0000313" key="4">
    <source>
        <dbReference type="EMBL" id="BBO24307.1"/>
    </source>
</evidence>
<feature type="active site" description="Charge relay system" evidence="1">
    <location>
        <position position="279"/>
    </location>
</feature>
<accession>A0A809S5K4</accession>
<feature type="active site" description="Nucleophile" evidence="1">
    <location>
        <position position="164"/>
    </location>
</feature>
<dbReference type="PANTHER" id="PTHR40111:SF1">
    <property type="entry name" value="CEPHALOSPORIN-C DEACETYLASE"/>
    <property type="match status" value="1"/>
</dbReference>
<evidence type="ECO:0000259" key="3">
    <source>
        <dbReference type="Pfam" id="PF05448"/>
    </source>
</evidence>
<evidence type="ECO:0000256" key="1">
    <source>
        <dbReference type="PIRSR" id="PIRSR639069-1"/>
    </source>
</evidence>
<reference evidence="4" key="1">
    <citation type="journal article" name="DNA Res.">
        <title>The physiological potential of anammox bacteria as revealed by their core genome structure.</title>
        <authorList>
            <person name="Okubo T."/>
            <person name="Toyoda A."/>
            <person name="Fukuhara K."/>
            <person name="Uchiyama I."/>
            <person name="Harigaya Y."/>
            <person name="Kuroiwa M."/>
            <person name="Suzuki T."/>
            <person name="Murakami Y."/>
            <person name="Suwa Y."/>
            <person name="Takami H."/>
        </authorList>
    </citation>
    <scope>NUCLEOTIDE SEQUENCE</scope>
    <source>
        <strain evidence="4">317325-2</strain>
    </source>
</reference>
<sequence>MRLFEPYVPDDFEAFWDEAIQEAAAEPLDFHRSFQSDLQHPTHHVERIAFRGMFGQSVSGWFAFPPGVRRCPSFLWLAPYGRESVLPNGFGTRQGMASLSFNFHGHDAFHREEYKVSRGYFAEGAEEPRTWVFRRMIQNAYLAAKVFQAQPEVDEDRIAAAGMSQGGGMSIWLGALCPIVKVVCADMPFLSAIRHTLSKPVHRYPLKELLDFAEGIPLGKERILHTLSYYDTVNMATFCRVPTQVSMGLKDPSVRPECVRATFDALPGPKNLIRYEIGHDWHPAMVPNNREWMLQNLK</sequence>
<organism evidence="4 5">
    <name type="scientific">Candidatus Nitrosymbiomonas proteolyticus</name>
    <dbReference type="NCBI Taxonomy" id="2608984"/>
    <lineage>
        <taxon>Bacteria</taxon>
        <taxon>Bacillati</taxon>
        <taxon>Armatimonadota</taxon>
        <taxon>Armatimonadota incertae sedis</taxon>
        <taxon>Candidatus Nitrosymbiomonas</taxon>
    </lineage>
</organism>
<dbReference type="KEGG" id="npy:NPRO_19020"/>
<name>A0A809S5K4_9BACT</name>
<dbReference type="EMBL" id="AP021858">
    <property type="protein sequence ID" value="BBO24307.1"/>
    <property type="molecule type" value="Genomic_DNA"/>
</dbReference>
<dbReference type="GO" id="GO:0005976">
    <property type="term" value="P:polysaccharide metabolic process"/>
    <property type="evidence" value="ECO:0007669"/>
    <property type="project" value="TreeGrafter"/>
</dbReference>
<dbReference type="PANTHER" id="PTHR40111">
    <property type="entry name" value="CEPHALOSPORIN-C DEACETYLASE"/>
    <property type="match status" value="1"/>
</dbReference>
<dbReference type="SUPFAM" id="SSF53474">
    <property type="entry name" value="alpha/beta-Hydrolases"/>
    <property type="match status" value="1"/>
</dbReference>
<feature type="active site" description="Charge relay system" evidence="1">
    <location>
        <position position="251"/>
    </location>
</feature>
<feature type="domain" description="Acetyl xylan esterase" evidence="3">
    <location>
        <begin position="7"/>
        <end position="277"/>
    </location>
</feature>
<evidence type="ECO:0000256" key="2">
    <source>
        <dbReference type="PIRSR" id="PIRSR639069-2"/>
    </source>
</evidence>
<dbReference type="Pfam" id="PF05448">
    <property type="entry name" value="AXE1"/>
    <property type="match status" value="1"/>
</dbReference>
<dbReference type="AlphaFoldDB" id="A0A809S5K4"/>
<dbReference type="InterPro" id="IPR039069">
    <property type="entry name" value="CE7"/>
</dbReference>